<comment type="caution">
    <text evidence="2">The sequence shown here is derived from an EMBL/GenBank/DDBJ whole genome shotgun (WGS) entry which is preliminary data.</text>
</comment>
<gene>
    <name evidence="2" type="ORF">CEXT_352481</name>
</gene>
<dbReference type="AlphaFoldDB" id="A0AAV4XE90"/>
<evidence type="ECO:0000313" key="2">
    <source>
        <dbReference type="EMBL" id="GIY93236.1"/>
    </source>
</evidence>
<dbReference type="EMBL" id="BPLR01000250">
    <property type="protein sequence ID" value="GIY93236.1"/>
    <property type="molecule type" value="Genomic_DNA"/>
</dbReference>
<feature type="region of interest" description="Disordered" evidence="1">
    <location>
        <begin position="48"/>
        <end position="82"/>
    </location>
</feature>
<protein>
    <submittedName>
        <fullName evidence="2">Uncharacterized protein</fullName>
    </submittedName>
</protein>
<evidence type="ECO:0000313" key="3">
    <source>
        <dbReference type="Proteomes" id="UP001054945"/>
    </source>
</evidence>
<dbReference type="Proteomes" id="UP001054945">
    <property type="component" value="Unassembled WGS sequence"/>
</dbReference>
<name>A0AAV4XE90_CAEEX</name>
<evidence type="ECO:0000256" key="1">
    <source>
        <dbReference type="SAM" id="MobiDB-lite"/>
    </source>
</evidence>
<accession>A0AAV4XE90</accession>
<proteinExistence type="predicted"/>
<organism evidence="2 3">
    <name type="scientific">Caerostris extrusa</name>
    <name type="common">Bark spider</name>
    <name type="synonym">Caerostris bankana</name>
    <dbReference type="NCBI Taxonomy" id="172846"/>
    <lineage>
        <taxon>Eukaryota</taxon>
        <taxon>Metazoa</taxon>
        <taxon>Ecdysozoa</taxon>
        <taxon>Arthropoda</taxon>
        <taxon>Chelicerata</taxon>
        <taxon>Arachnida</taxon>
        <taxon>Araneae</taxon>
        <taxon>Araneomorphae</taxon>
        <taxon>Entelegynae</taxon>
        <taxon>Araneoidea</taxon>
        <taxon>Araneidae</taxon>
        <taxon>Caerostris</taxon>
    </lineage>
</organism>
<sequence length="105" mass="12057">MSSKNLKRKATLFQLPTAMKRIKTEIVRRQELSDFRIQVSLSHQQINPQLIQNGNSHSEKRDSGCFGMQNGPAGLADRTLESERTSRNCRSFDLLSGKFKWTVFK</sequence>
<reference evidence="2 3" key="1">
    <citation type="submission" date="2021-06" db="EMBL/GenBank/DDBJ databases">
        <title>Caerostris extrusa draft genome.</title>
        <authorList>
            <person name="Kono N."/>
            <person name="Arakawa K."/>
        </authorList>
    </citation>
    <scope>NUCLEOTIDE SEQUENCE [LARGE SCALE GENOMIC DNA]</scope>
</reference>
<keyword evidence="3" id="KW-1185">Reference proteome</keyword>